<dbReference type="InterPro" id="IPR025326">
    <property type="entry name" value="DUF4232"/>
</dbReference>
<sequence length="239" mass="23648">MNRRLRNALVVTAAVTAGFLMTACEEGTTGASPVAGTKAAESSPSPSGAQDKNSTDSDNGGSKSTANSDSTSGSASGADSGSSRAAGTGTDSVSDSSTEAGDKSGYGQSCGTNDLVWRAKEMTQAGGYYQISVKAKPAIACVLPGGLPVIAFGSGGTQAGPAEQVAGDEITLSGGKTVYAGVSPKSTSDDGGTEYSTVIVSATGDDPNPISLKVGSVLVDKPIVTNWHTDPQDAVPFTP</sequence>
<keyword evidence="2" id="KW-0732">Signal</keyword>
<dbReference type="PROSITE" id="PS51257">
    <property type="entry name" value="PROKAR_LIPOPROTEIN"/>
    <property type="match status" value="1"/>
</dbReference>
<organism evidence="4 5">
    <name type="scientific">Streptomyces pratens</name>
    <dbReference type="NCBI Taxonomy" id="887456"/>
    <lineage>
        <taxon>Bacteria</taxon>
        <taxon>Bacillati</taxon>
        <taxon>Actinomycetota</taxon>
        <taxon>Actinomycetes</taxon>
        <taxon>Kitasatosporales</taxon>
        <taxon>Streptomycetaceae</taxon>
        <taxon>Streptomyces</taxon>
    </lineage>
</organism>
<keyword evidence="5" id="KW-1185">Reference proteome</keyword>
<evidence type="ECO:0000313" key="4">
    <source>
        <dbReference type="EMBL" id="MFC6054504.1"/>
    </source>
</evidence>
<feature type="chain" id="PRO_5047225884" evidence="2">
    <location>
        <begin position="23"/>
        <end position="239"/>
    </location>
</feature>
<comment type="caution">
    <text evidence="4">The sequence shown here is derived from an EMBL/GenBank/DDBJ whole genome shotgun (WGS) entry which is preliminary data.</text>
</comment>
<dbReference type="EMBL" id="JBHSPT010000008">
    <property type="protein sequence ID" value="MFC6054504.1"/>
    <property type="molecule type" value="Genomic_DNA"/>
</dbReference>
<evidence type="ECO:0000256" key="2">
    <source>
        <dbReference type="SAM" id="SignalP"/>
    </source>
</evidence>
<feature type="compositionally biased region" description="Polar residues" evidence="1">
    <location>
        <begin position="40"/>
        <end position="60"/>
    </location>
</feature>
<reference evidence="5" key="1">
    <citation type="journal article" date="2019" name="Int. J. Syst. Evol. Microbiol.">
        <title>The Global Catalogue of Microorganisms (GCM) 10K type strain sequencing project: providing services to taxonomists for standard genome sequencing and annotation.</title>
        <authorList>
            <consortium name="The Broad Institute Genomics Platform"/>
            <consortium name="The Broad Institute Genome Sequencing Center for Infectious Disease"/>
            <person name="Wu L."/>
            <person name="Ma J."/>
        </authorList>
    </citation>
    <scope>NUCLEOTIDE SEQUENCE [LARGE SCALE GENOMIC DNA]</scope>
    <source>
        <strain evidence="5">JCM 12763</strain>
    </source>
</reference>
<feature type="domain" description="DUF4232" evidence="3">
    <location>
        <begin position="110"/>
        <end position="227"/>
    </location>
</feature>
<name>A0ABW1LSU3_9ACTN</name>
<evidence type="ECO:0000259" key="3">
    <source>
        <dbReference type="Pfam" id="PF14016"/>
    </source>
</evidence>
<proteinExistence type="predicted"/>
<protein>
    <submittedName>
        <fullName evidence="4">DUF4232 domain-containing protein</fullName>
    </submittedName>
</protein>
<dbReference type="Proteomes" id="UP001596242">
    <property type="component" value="Unassembled WGS sequence"/>
</dbReference>
<feature type="region of interest" description="Disordered" evidence="1">
    <location>
        <begin position="29"/>
        <end position="110"/>
    </location>
</feature>
<evidence type="ECO:0000313" key="5">
    <source>
        <dbReference type="Proteomes" id="UP001596242"/>
    </source>
</evidence>
<dbReference type="RefSeq" id="WP_386393044.1">
    <property type="nucleotide sequence ID" value="NZ_JBHSPT010000008.1"/>
</dbReference>
<feature type="compositionally biased region" description="Low complexity" evidence="1">
    <location>
        <begin position="61"/>
        <end position="98"/>
    </location>
</feature>
<gene>
    <name evidence="4" type="ORF">ACFP50_03200</name>
</gene>
<evidence type="ECO:0000256" key="1">
    <source>
        <dbReference type="SAM" id="MobiDB-lite"/>
    </source>
</evidence>
<feature type="signal peptide" evidence="2">
    <location>
        <begin position="1"/>
        <end position="22"/>
    </location>
</feature>
<dbReference type="Pfam" id="PF14016">
    <property type="entry name" value="DUF4232"/>
    <property type="match status" value="1"/>
</dbReference>
<accession>A0ABW1LSU3</accession>